<keyword evidence="2" id="KW-1185">Reference proteome</keyword>
<dbReference type="Proteomes" id="UP000214689">
    <property type="component" value="Chromosome"/>
</dbReference>
<dbReference type="OrthoDB" id="2231884at2"/>
<dbReference type="Pfam" id="PF11311">
    <property type="entry name" value="DUF3114"/>
    <property type="match status" value="1"/>
</dbReference>
<dbReference type="AlphaFoldDB" id="A0A223ATJ8"/>
<accession>A0A223ATJ8</accession>
<dbReference type="InterPro" id="IPR021462">
    <property type="entry name" value="DUF3114"/>
</dbReference>
<proteinExistence type="predicted"/>
<organism evidence="1 2">
    <name type="scientific">Mogibacterium pumilum</name>
    <dbReference type="NCBI Taxonomy" id="86332"/>
    <lineage>
        <taxon>Bacteria</taxon>
        <taxon>Bacillati</taxon>
        <taxon>Bacillota</taxon>
        <taxon>Clostridia</taxon>
        <taxon>Peptostreptococcales</taxon>
        <taxon>Anaerovoracaceae</taxon>
        <taxon>Mogibacterium</taxon>
    </lineage>
</organism>
<evidence type="ECO:0008006" key="3">
    <source>
        <dbReference type="Google" id="ProtNLM"/>
    </source>
</evidence>
<name>A0A223ATJ8_9FIRM</name>
<sequence>MSEAITSCYRDTQIVGTKVFDNMWYAWKAESISASESKKKLSVLMKITGMDKLDERSSADQLRAVADKINKNMKPDDKFWGSLAGTVEKAYYPSGMKGDLGKQLHLFRHVISYQQAKYIVDNYEGRTDEEKLINYIVKEKIWNWTAEESTRLHLKSYYDPENKKYIYPEGHSYANGGINLKVVTNGRFRSEFIINDDGKFFTLLDKEATQDAKVNCSSFNYARHNDEVHTVLDVEPSKPEYESHFREESRYVLDKAGNHIKDDEYNDIKFEPPKEIKDKHKIDWEKRKSDFESRCRHGKTNRT</sequence>
<evidence type="ECO:0000313" key="1">
    <source>
        <dbReference type="EMBL" id="ASS38293.1"/>
    </source>
</evidence>
<dbReference type="EMBL" id="CP016199">
    <property type="protein sequence ID" value="ASS38293.1"/>
    <property type="molecule type" value="Genomic_DNA"/>
</dbReference>
<reference evidence="2" key="1">
    <citation type="submission" date="2016-05" db="EMBL/GenBank/DDBJ databases">
        <authorList>
            <person name="Holder M.E."/>
            <person name="Ajami N.J."/>
            <person name="Petrosino J.F."/>
        </authorList>
    </citation>
    <scope>NUCLEOTIDE SEQUENCE [LARGE SCALE GENOMIC DNA]</scope>
    <source>
        <strain evidence="2">ATCC 700696</strain>
    </source>
</reference>
<evidence type="ECO:0000313" key="2">
    <source>
        <dbReference type="Proteomes" id="UP000214689"/>
    </source>
</evidence>
<protein>
    <recommendedName>
        <fullName evidence="3">DUF3114 domain-containing protein</fullName>
    </recommendedName>
</protein>
<gene>
    <name evidence="1" type="ORF">AXF17_07715</name>
</gene>